<keyword evidence="8" id="KW-1185">Reference proteome</keyword>
<evidence type="ECO:0000259" key="5">
    <source>
        <dbReference type="Pfam" id="PF04542"/>
    </source>
</evidence>
<dbReference type="EMBL" id="JRHC01000001">
    <property type="protein sequence ID" value="KJF45048.1"/>
    <property type="molecule type" value="Genomic_DNA"/>
</dbReference>
<dbReference type="InterPro" id="IPR013249">
    <property type="entry name" value="RNA_pol_sigma70_r4_t2"/>
</dbReference>
<dbReference type="GO" id="GO:0016987">
    <property type="term" value="F:sigma factor activity"/>
    <property type="evidence" value="ECO:0007669"/>
    <property type="project" value="UniProtKB-KW"/>
</dbReference>
<dbReference type="AlphaFoldDB" id="A0A0D8JGR8"/>
<keyword evidence="3" id="KW-0731">Sigma factor</keyword>
<keyword evidence="2" id="KW-0805">Transcription regulation</keyword>
<dbReference type="Proteomes" id="UP000032544">
    <property type="component" value="Unassembled WGS sequence"/>
</dbReference>
<feature type="domain" description="RNA polymerase sigma-70 region 2" evidence="5">
    <location>
        <begin position="9"/>
        <end position="75"/>
    </location>
</feature>
<evidence type="ECO:0008006" key="9">
    <source>
        <dbReference type="Google" id="ProtNLM"/>
    </source>
</evidence>
<dbReference type="Gene3D" id="1.10.1740.10">
    <property type="match status" value="1"/>
</dbReference>
<dbReference type="GO" id="GO:0006352">
    <property type="term" value="P:DNA-templated transcription initiation"/>
    <property type="evidence" value="ECO:0007669"/>
    <property type="project" value="InterPro"/>
</dbReference>
<dbReference type="SUPFAM" id="SSF88659">
    <property type="entry name" value="Sigma3 and sigma4 domains of RNA polymerase sigma factors"/>
    <property type="match status" value="1"/>
</dbReference>
<dbReference type="InterPro" id="IPR007627">
    <property type="entry name" value="RNA_pol_sigma70_r2"/>
</dbReference>
<comment type="similarity">
    <text evidence="1">Belongs to the sigma-70 factor family. ECF subfamily.</text>
</comment>
<dbReference type="RefSeq" id="WP_045026825.1">
    <property type="nucleotide sequence ID" value="NZ_JRHC01000001.1"/>
</dbReference>
<dbReference type="InterPro" id="IPR014284">
    <property type="entry name" value="RNA_pol_sigma-70_dom"/>
</dbReference>
<dbReference type="InterPro" id="IPR013325">
    <property type="entry name" value="RNA_pol_sigma_r2"/>
</dbReference>
<evidence type="ECO:0000256" key="1">
    <source>
        <dbReference type="ARBA" id="ARBA00010641"/>
    </source>
</evidence>
<dbReference type="GO" id="GO:0003677">
    <property type="term" value="F:DNA binding"/>
    <property type="evidence" value="ECO:0007669"/>
    <property type="project" value="InterPro"/>
</dbReference>
<evidence type="ECO:0000259" key="6">
    <source>
        <dbReference type="Pfam" id="PF08281"/>
    </source>
</evidence>
<organism evidence="7 8">
    <name type="scientific">Draconibacterium sediminis</name>
    <dbReference type="NCBI Taxonomy" id="1544798"/>
    <lineage>
        <taxon>Bacteria</taxon>
        <taxon>Pseudomonadati</taxon>
        <taxon>Bacteroidota</taxon>
        <taxon>Bacteroidia</taxon>
        <taxon>Marinilabiliales</taxon>
        <taxon>Prolixibacteraceae</taxon>
        <taxon>Draconibacterium</taxon>
    </lineage>
</organism>
<dbReference type="Pfam" id="PF08281">
    <property type="entry name" value="Sigma70_r4_2"/>
    <property type="match status" value="1"/>
</dbReference>
<dbReference type="InterPro" id="IPR036388">
    <property type="entry name" value="WH-like_DNA-bd_sf"/>
</dbReference>
<dbReference type="STRING" id="1544798.LH29_06445"/>
<evidence type="ECO:0000256" key="3">
    <source>
        <dbReference type="ARBA" id="ARBA00023082"/>
    </source>
</evidence>
<comment type="caution">
    <text evidence="7">The sequence shown here is derived from an EMBL/GenBank/DDBJ whole genome shotgun (WGS) entry which is preliminary data.</text>
</comment>
<evidence type="ECO:0000313" key="7">
    <source>
        <dbReference type="EMBL" id="KJF45048.1"/>
    </source>
</evidence>
<sequence length="163" mass="19515">MTKEEFKKLFDEHFSQVRNYMFYRSGDTELATDIAQETFLKIWEKNNKIDDARVKGLLFKIANNLFVSYYRKEKRSFEFFKHYEPDGKLRTPEEDLVFGQLKETYNNALQRMPEKQRTVFLMSRVDQLTYSEIAEMIGVSVKAVEKRMKLALHFLRTSLKTNE</sequence>
<dbReference type="InterPro" id="IPR013324">
    <property type="entry name" value="RNA_pol_sigma_r3/r4-like"/>
</dbReference>
<gene>
    <name evidence="7" type="ORF">LH29_06445</name>
</gene>
<name>A0A0D8JGR8_9BACT</name>
<dbReference type="PANTHER" id="PTHR43133:SF46">
    <property type="entry name" value="RNA POLYMERASE SIGMA-70 FACTOR ECF SUBFAMILY"/>
    <property type="match status" value="1"/>
</dbReference>
<evidence type="ECO:0000313" key="8">
    <source>
        <dbReference type="Proteomes" id="UP000032544"/>
    </source>
</evidence>
<dbReference type="OrthoDB" id="9782991at2"/>
<keyword evidence="4" id="KW-0804">Transcription</keyword>
<protein>
    <recommendedName>
        <fullName evidence="9">RNA polymerase sigma-70 factor</fullName>
    </recommendedName>
</protein>
<dbReference type="NCBIfam" id="TIGR02937">
    <property type="entry name" value="sigma70-ECF"/>
    <property type="match status" value="1"/>
</dbReference>
<dbReference type="PANTHER" id="PTHR43133">
    <property type="entry name" value="RNA POLYMERASE ECF-TYPE SIGMA FACTO"/>
    <property type="match status" value="1"/>
</dbReference>
<feature type="domain" description="RNA polymerase sigma factor 70 region 4 type 2" evidence="6">
    <location>
        <begin position="107"/>
        <end position="152"/>
    </location>
</feature>
<dbReference type="SUPFAM" id="SSF88946">
    <property type="entry name" value="Sigma2 domain of RNA polymerase sigma factors"/>
    <property type="match status" value="1"/>
</dbReference>
<dbReference type="Gene3D" id="1.10.10.10">
    <property type="entry name" value="Winged helix-like DNA-binding domain superfamily/Winged helix DNA-binding domain"/>
    <property type="match status" value="1"/>
</dbReference>
<dbReference type="InterPro" id="IPR039425">
    <property type="entry name" value="RNA_pol_sigma-70-like"/>
</dbReference>
<reference evidence="7 8" key="1">
    <citation type="submission" date="2014-09" db="EMBL/GenBank/DDBJ databases">
        <title>Draft Genome Sequence of Draconibacterium sp. JN14CK-3.</title>
        <authorList>
            <person name="Dong C."/>
            <person name="Lai Q."/>
            <person name="Shao Z."/>
        </authorList>
    </citation>
    <scope>NUCLEOTIDE SEQUENCE [LARGE SCALE GENOMIC DNA]</scope>
    <source>
        <strain evidence="7 8">JN14CK-3</strain>
    </source>
</reference>
<dbReference type="CDD" id="cd06171">
    <property type="entry name" value="Sigma70_r4"/>
    <property type="match status" value="1"/>
</dbReference>
<proteinExistence type="inferred from homology"/>
<accession>A0A0D8JGR8</accession>
<dbReference type="Pfam" id="PF04542">
    <property type="entry name" value="Sigma70_r2"/>
    <property type="match status" value="1"/>
</dbReference>
<evidence type="ECO:0000256" key="2">
    <source>
        <dbReference type="ARBA" id="ARBA00023015"/>
    </source>
</evidence>
<evidence type="ECO:0000256" key="4">
    <source>
        <dbReference type="ARBA" id="ARBA00023163"/>
    </source>
</evidence>